<feature type="region of interest" description="Disordered" evidence="8">
    <location>
        <begin position="487"/>
        <end position="511"/>
    </location>
</feature>
<feature type="compositionally biased region" description="Basic and acidic residues" evidence="8">
    <location>
        <begin position="404"/>
        <end position="413"/>
    </location>
</feature>
<dbReference type="Pfam" id="PF00568">
    <property type="entry name" value="WH1"/>
    <property type="match status" value="1"/>
</dbReference>
<organism evidence="12 13">
    <name type="scientific">Crassostrea virginica</name>
    <name type="common">Eastern oyster</name>
    <dbReference type="NCBI Taxonomy" id="6565"/>
    <lineage>
        <taxon>Eukaryota</taxon>
        <taxon>Metazoa</taxon>
        <taxon>Spiralia</taxon>
        <taxon>Lophotrochozoa</taxon>
        <taxon>Mollusca</taxon>
        <taxon>Bivalvia</taxon>
        <taxon>Autobranchia</taxon>
        <taxon>Pteriomorphia</taxon>
        <taxon>Ostreida</taxon>
        <taxon>Ostreoidea</taxon>
        <taxon>Ostreidae</taxon>
        <taxon>Crassostrea</taxon>
    </lineage>
</organism>
<protein>
    <submittedName>
        <fullName evidence="13">Neural Wiskott-Aldrich syndrome protein-like</fullName>
    </submittedName>
</protein>
<feature type="domain" description="WH2" evidence="11">
    <location>
        <begin position="442"/>
        <end position="459"/>
    </location>
</feature>
<dbReference type="GO" id="GO:0007015">
    <property type="term" value="P:actin filament organization"/>
    <property type="evidence" value="ECO:0007669"/>
    <property type="project" value="InterPro"/>
</dbReference>
<evidence type="ECO:0000256" key="4">
    <source>
        <dbReference type="ARBA" id="ARBA00022553"/>
    </source>
</evidence>
<dbReference type="InterPro" id="IPR003124">
    <property type="entry name" value="WH2_dom"/>
</dbReference>
<dbReference type="SUPFAM" id="SSF50729">
    <property type="entry name" value="PH domain-like"/>
    <property type="match status" value="1"/>
</dbReference>
<dbReference type="PRINTS" id="PR01217">
    <property type="entry name" value="PRICHEXTENSN"/>
</dbReference>
<dbReference type="Pfam" id="PF02205">
    <property type="entry name" value="WH2"/>
    <property type="match status" value="2"/>
</dbReference>
<dbReference type="SMART" id="SM00461">
    <property type="entry name" value="WH1"/>
    <property type="match status" value="1"/>
</dbReference>
<evidence type="ECO:0000259" key="10">
    <source>
        <dbReference type="PROSITE" id="PS50229"/>
    </source>
</evidence>
<evidence type="ECO:0000256" key="5">
    <source>
        <dbReference type="ARBA" id="ARBA00022737"/>
    </source>
</evidence>
<feature type="compositionally biased region" description="Pro residues" evidence="8">
    <location>
        <begin position="360"/>
        <end position="398"/>
    </location>
</feature>
<dbReference type="InterPro" id="IPR011026">
    <property type="entry name" value="WAS_C"/>
</dbReference>
<dbReference type="Gene3D" id="3.90.810.10">
    <property type="entry name" value="CRIB domain"/>
    <property type="match status" value="1"/>
</dbReference>
<dbReference type="OrthoDB" id="8963340at2759"/>
<evidence type="ECO:0000256" key="6">
    <source>
        <dbReference type="ARBA" id="ARBA00023212"/>
    </source>
</evidence>
<dbReference type="Gene3D" id="2.30.29.30">
    <property type="entry name" value="Pleckstrin-homology domain (PH domain)/Phosphotyrosine-binding domain (PTB)"/>
    <property type="match status" value="1"/>
</dbReference>
<dbReference type="SUPFAM" id="SSF47912">
    <property type="entry name" value="Wiscott-Aldrich syndrome protein, WASP, C-terminal domain"/>
    <property type="match status" value="1"/>
</dbReference>
<dbReference type="GeneID" id="111109791"/>
<dbReference type="InterPro" id="IPR000095">
    <property type="entry name" value="CRIB_dom"/>
</dbReference>
<keyword evidence="3" id="KW-0963">Cytoplasm</keyword>
<keyword evidence="7" id="KW-0539">Nucleus</keyword>
<evidence type="ECO:0000256" key="1">
    <source>
        <dbReference type="ARBA" id="ARBA00004123"/>
    </source>
</evidence>
<feature type="domain" description="WH1" evidence="10">
    <location>
        <begin position="30"/>
        <end position="140"/>
    </location>
</feature>
<dbReference type="RefSeq" id="XP_022301735.1">
    <property type="nucleotide sequence ID" value="XM_022446027.1"/>
</dbReference>
<evidence type="ECO:0000256" key="8">
    <source>
        <dbReference type="SAM" id="MobiDB-lite"/>
    </source>
</evidence>
<dbReference type="GO" id="GO:0003779">
    <property type="term" value="F:actin binding"/>
    <property type="evidence" value="ECO:0007669"/>
    <property type="project" value="InterPro"/>
</dbReference>
<feature type="compositionally biased region" description="Polar residues" evidence="8">
    <location>
        <begin position="342"/>
        <end position="352"/>
    </location>
</feature>
<dbReference type="InterPro" id="IPR011993">
    <property type="entry name" value="PH-like_dom_sf"/>
</dbReference>
<dbReference type="Proteomes" id="UP000694844">
    <property type="component" value="Chromosome 8"/>
</dbReference>
<dbReference type="PROSITE" id="PS50108">
    <property type="entry name" value="CRIB"/>
    <property type="match status" value="1"/>
</dbReference>
<evidence type="ECO:0000256" key="3">
    <source>
        <dbReference type="ARBA" id="ARBA00022490"/>
    </source>
</evidence>
<feature type="compositionally biased region" description="Acidic residues" evidence="8">
    <location>
        <begin position="495"/>
        <end position="511"/>
    </location>
</feature>
<dbReference type="InterPro" id="IPR036936">
    <property type="entry name" value="CRIB_dom_sf"/>
</dbReference>
<dbReference type="Gene3D" id="6.10.280.150">
    <property type="match status" value="1"/>
</dbReference>
<dbReference type="PANTHER" id="PTHR11202">
    <property type="entry name" value="SPROUTY-RELATED, EVH1 DOMAIN-CONTAINING PROTEIN FAMILY MEMBER"/>
    <property type="match status" value="1"/>
</dbReference>
<dbReference type="PROSITE" id="PS50229">
    <property type="entry name" value="WH1"/>
    <property type="match status" value="1"/>
</dbReference>
<proteinExistence type="predicted"/>
<keyword evidence="5" id="KW-0677">Repeat</keyword>
<keyword evidence="12" id="KW-1185">Reference proteome</keyword>
<accession>A0A8B8BEC9</accession>
<dbReference type="InterPro" id="IPR033927">
    <property type="entry name" value="WASPfam_EVH1"/>
</dbReference>
<dbReference type="CDD" id="cd00132">
    <property type="entry name" value="CRIB"/>
    <property type="match status" value="1"/>
</dbReference>
<dbReference type="SMART" id="SM00285">
    <property type="entry name" value="PBD"/>
    <property type="match status" value="1"/>
</dbReference>
<gene>
    <name evidence="13" type="primary">LOC111109791</name>
</gene>
<keyword evidence="6" id="KW-0206">Cytoskeleton</keyword>
<sequence length="511" mass="56654">MRKMAVQLKRQENVPSLLLSDEENETLFSLIESGCKTVATGVVQLYIAEPPTRTQWSKKTTGVACFIKDNQRRTYYIRVYDTKQRQCEWEQEIYNEFEYRSPREYFHTFEADDARAGLNFADEDEAVKFKTSVEQMLQRLKKRINKNQEIKVLNASSSSVDIVNTAKELGSRAPKLATTNIGIVSVENRKNQNQRKKRLTKDDIGTPTNFEHISHVGWDPQKGFENLDEDLKKLCYSVGLCESNQIDKETMDFIDDFVKNNGGIEQVKKEIHSSPLKPQAPSVTPPQPPPSSQFTKLNIEVSGGRPNTLPVSQLLDTPTRPKIKRAPPPPPSQKERQSPSKLSQIESVNSQIPLADIPNAPSPPPFQVPPPSPPAPELPPPPPPPTPPPPPPPTPQTPPLASIKVDKGGDEAGRGALLQSIRDGKTLRKTASGKNEASCGDARDDLLNAIKSGTSLKHVDQQPNIRPVVEEQEGIVGALAKALAIRSSHIQSPDNESDDADVDDDDDEWDD</sequence>
<feature type="region of interest" description="Disordered" evidence="8">
    <location>
        <begin position="272"/>
        <end position="440"/>
    </location>
</feature>
<dbReference type="AlphaFoldDB" id="A0A8B8BEC9"/>
<evidence type="ECO:0000259" key="11">
    <source>
        <dbReference type="PROSITE" id="PS51082"/>
    </source>
</evidence>
<evidence type="ECO:0000313" key="13">
    <source>
        <dbReference type="RefSeq" id="XP_022301735.1"/>
    </source>
</evidence>
<dbReference type="CDD" id="cd01205">
    <property type="entry name" value="EVH1_WASP-like"/>
    <property type="match status" value="1"/>
</dbReference>
<dbReference type="Pfam" id="PF00786">
    <property type="entry name" value="PBD"/>
    <property type="match status" value="1"/>
</dbReference>
<keyword evidence="4" id="KW-0597">Phosphoprotein</keyword>
<name>A0A8B8BEC9_CRAVI</name>
<evidence type="ECO:0000256" key="7">
    <source>
        <dbReference type="ARBA" id="ARBA00023242"/>
    </source>
</evidence>
<feature type="domain" description="WH2" evidence="11">
    <location>
        <begin position="413"/>
        <end position="430"/>
    </location>
</feature>
<dbReference type="PANTHER" id="PTHR11202:SF36">
    <property type="entry name" value="ACTIN NUCLEATION-PROMOTING FACTOR WASL"/>
    <property type="match status" value="1"/>
</dbReference>
<evidence type="ECO:0000259" key="9">
    <source>
        <dbReference type="PROSITE" id="PS50108"/>
    </source>
</evidence>
<dbReference type="FunFam" id="2.30.29.30:FF:000130">
    <property type="entry name" value="neural Wiskott-Aldrich syndrome protein"/>
    <property type="match status" value="1"/>
</dbReference>
<comment type="subcellular location">
    <subcellularLocation>
        <location evidence="2">Cytoplasm</location>
        <location evidence="2">Cytoskeleton</location>
    </subcellularLocation>
    <subcellularLocation>
        <location evidence="1">Nucleus</location>
    </subcellularLocation>
</comment>
<dbReference type="PROSITE" id="PS51082">
    <property type="entry name" value="WH2"/>
    <property type="match status" value="2"/>
</dbReference>
<dbReference type="GO" id="GO:0005634">
    <property type="term" value="C:nucleus"/>
    <property type="evidence" value="ECO:0007669"/>
    <property type="project" value="UniProtKB-SubCell"/>
</dbReference>
<feature type="domain" description="CRIB" evidence="9">
    <location>
        <begin position="204"/>
        <end position="217"/>
    </location>
</feature>
<dbReference type="InterPro" id="IPR000697">
    <property type="entry name" value="WH1/EVH1_dom"/>
</dbReference>
<evidence type="ECO:0000313" key="12">
    <source>
        <dbReference type="Proteomes" id="UP000694844"/>
    </source>
</evidence>
<reference evidence="13" key="1">
    <citation type="submission" date="2025-08" db="UniProtKB">
        <authorList>
            <consortium name="RefSeq"/>
        </authorList>
    </citation>
    <scope>IDENTIFICATION</scope>
    <source>
        <tissue evidence="13">Whole sample</tissue>
    </source>
</reference>
<dbReference type="KEGG" id="cvn:111109791"/>
<dbReference type="GO" id="GO:0005856">
    <property type="term" value="C:cytoskeleton"/>
    <property type="evidence" value="ECO:0007669"/>
    <property type="project" value="UniProtKB-SubCell"/>
</dbReference>
<evidence type="ECO:0000256" key="2">
    <source>
        <dbReference type="ARBA" id="ARBA00004245"/>
    </source>
</evidence>
<dbReference type="SMART" id="SM00246">
    <property type="entry name" value="WH2"/>
    <property type="match status" value="2"/>
</dbReference>